<feature type="compositionally biased region" description="Polar residues" evidence="4">
    <location>
        <begin position="988"/>
        <end position="1013"/>
    </location>
</feature>
<feature type="compositionally biased region" description="Polar residues" evidence="4">
    <location>
        <begin position="508"/>
        <end position="527"/>
    </location>
</feature>
<evidence type="ECO:0000256" key="4">
    <source>
        <dbReference type="SAM" id="MobiDB-lite"/>
    </source>
</evidence>
<dbReference type="InterPro" id="IPR012677">
    <property type="entry name" value="Nucleotide-bd_a/b_plait_sf"/>
</dbReference>
<feature type="domain" description="RRM" evidence="5">
    <location>
        <begin position="575"/>
        <end position="654"/>
    </location>
</feature>
<name>A0A7R9BIS0_9CRUS</name>
<accession>A0A7R9BIS0</accession>
<dbReference type="Proteomes" id="UP000678499">
    <property type="component" value="Unassembled WGS sequence"/>
</dbReference>
<feature type="region of interest" description="Disordered" evidence="4">
    <location>
        <begin position="343"/>
        <end position="362"/>
    </location>
</feature>
<evidence type="ECO:0000259" key="5">
    <source>
        <dbReference type="PROSITE" id="PS50102"/>
    </source>
</evidence>
<feature type="region of interest" description="Disordered" evidence="4">
    <location>
        <begin position="173"/>
        <end position="216"/>
    </location>
</feature>
<keyword evidence="7" id="KW-1185">Reference proteome</keyword>
<evidence type="ECO:0000313" key="6">
    <source>
        <dbReference type="EMBL" id="CAD7275016.1"/>
    </source>
</evidence>
<evidence type="ECO:0000313" key="7">
    <source>
        <dbReference type="Proteomes" id="UP000678499"/>
    </source>
</evidence>
<organism evidence="6">
    <name type="scientific">Notodromas monacha</name>
    <dbReference type="NCBI Taxonomy" id="399045"/>
    <lineage>
        <taxon>Eukaryota</taxon>
        <taxon>Metazoa</taxon>
        <taxon>Ecdysozoa</taxon>
        <taxon>Arthropoda</taxon>
        <taxon>Crustacea</taxon>
        <taxon>Oligostraca</taxon>
        <taxon>Ostracoda</taxon>
        <taxon>Podocopa</taxon>
        <taxon>Podocopida</taxon>
        <taxon>Cypridocopina</taxon>
        <taxon>Cypridoidea</taxon>
        <taxon>Cyprididae</taxon>
        <taxon>Notodromas</taxon>
    </lineage>
</organism>
<keyword evidence="2 3" id="KW-0694">RNA-binding</keyword>
<dbReference type="SMART" id="SM00360">
    <property type="entry name" value="RRM"/>
    <property type="match status" value="1"/>
</dbReference>
<dbReference type="InterPro" id="IPR035979">
    <property type="entry name" value="RBD_domain_sf"/>
</dbReference>
<keyword evidence="1" id="KW-0677">Repeat</keyword>
<dbReference type="Gene3D" id="3.30.70.330">
    <property type="match status" value="1"/>
</dbReference>
<dbReference type="GO" id="GO:0003723">
    <property type="term" value="F:RNA binding"/>
    <property type="evidence" value="ECO:0007669"/>
    <property type="project" value="UniProtKB-UniRule"/>
</dbReference>
<dbReference type="EMBL" id="CAJPEX010000342">
    <property type="protein sequence ID" value="CAG0915168.1"/>
    <property type="molecule type" value="Genomic_DNA"/>
</dbReference>
<gene>
    <name evidence="6" type="ORF">NMOB1V02_LOCUS2825</name>
</gene>
<dbReference type="OrthoDB" id="271725at2759"/>
<dbReference type="AlphaFoldDB" id="A0A7R9BIS0"/>
<dbReference type="Pfam" id="PF00076">
    <property type="entry name" value="RRM_1"/>
    <property type="match status" value="1"/>
</dbReference>
<evidence type="ECO:0000256" key="2">
    <source>
        <dbReference type="ARBA" id="ARBA00022884"/>
    </source>
</evidence>
<sequence length="1084" mass="119302">MKRGNQKAKSKTDGLEEEEILARTHSQEVRLLEDHYAICRRVCNAPDDRPRKTVRVNPRAVVINDIPVRSLEQRNEPRRSILKSATMEEQRNAFKHSREDPRTAARRLRSVYLRDAATQMTPPHSLMTLRTDVSNYPADETRTKFSGEDDETTAADVETLTCESTRLRISPTRRSWLCPPSTSSSASTVPMSSITQSNARPRTSSESDTNTKQKTVGFGSSVAEMQVPDKTAVPAVASSVLNAFASSNARFQAPTTPVAQGFHSGAAGVNYNQLISSAATAAAVHRLTQQQLQQDMLQQPGRANCKDILQSFFQKNWASNAKPEKLAGFPNVSATNEVATNAQGDFSQSVSENTSKDISNMSSKSSKTLDWCVSEMSSRNKTKLEFPLLGEGQQWGNPRLTCCGNSSSFLVPKRTRSRQKTVEIPNEETKMKPTTEELMNAIVSAQRASDILGRAGIDVSSCDWNWLQNIPSTLKDEEKLVKLLLDFKNAKDDALSQAVASEKKHDNSCSSKHSATQWAAQSPQAVLNSARDEPNQTQSADSLLTLFPAQNHRESSQFSQKPVHQTNQSRSVDPTNLYFANLPKNVRDCDLIRLVEEFGPVVSAKLMENPALKVKGVGFVRMKFQQDCDRVIKAFNGKTFPGTKKILSVKLAWKSKDTDNASVSSLYTPMDYNMQHYKSFFGSQPYPNNGAGDPRMGPWSLSDVYQPHGVPRTYPFYASGMSNSVGSAGVWVPAKDQAEYLQWSPGSAYVPNYNPAQQNIEYAVLPGADVGDGSWGLWGMEPNYHAEQGYFSSQGVPQNVPREQSDFDPAVYQSQSGFPAGFPHHAYYPLSASAGYFGLKPPVSSTNFSGNPGGNAFYQTAKLQKPFMYANGMYNGRPSESYFRLRERDENLREALQIKQDSSDNCDTYAMDVSENDVDKTVGKQASNDKMKFVSAQADKHVDGGPAARSPHTISMKKPGVHSQLDSTWRSSGDGPRRQGPGLEKQESNYPQMSAAAANNSETSQKSFSSTRNHSGDLCPSTTTMPESDSSRIQDKPGLLQEVNQRFLQESDEKAQGDVLRNLNKTHRRDGSDGGAAAGTLTAA</sequence>
<dbReference type="PROSITE" id="PS50102">
    <property type="entry name" value="RRM"/>
    <property type="match status" value="1"/>
</dbReference>
<protein>
    <recommendedName>
        <fullName evidence="5">RRM domain-containing protein</fullName>
    </recommendedName>
</protein>
<feature type="compositionally biased region" description="Polar residues" evidence="4">
    <location>
        <begin position="343"/>
        <end position="353"/>
    </location>
</feature>
<proteinExistence type="predicted"/>
<dbReference type="EMBL" id="OA882379">
    <property type="protein sequence ID" value="CAD7275016.1"/>
    <property type="molecule type" value="Genomic_DNA"/>
</dbReference>
<feature type="region of interest" description="Disordered" evidence="4">
    <location>
        <begin position="498"/>
        <end position="537"/>
    </location>
</feature>
<reference evidence="6" key="1">
    <citation type="submission" date="2020-11" db="EMBL/GenBank/DDBJ databases">
        <authorList>
            <person name="Tran Van P."/>
        </authorList>
    </citation>
    <scope>NUCLEOTIDE SEQUENCE</scope>
</reference>
<dbReference type="SUPFAM" id="SSF54928">
    <property type="entry name" value="RNA-binding domain, RBD"/>
    <property type="match status" value="1"/>
</dbReference>
<feature type="compositionally biased region" description="Low complexity" evidence="4">
    <location>
        <begin position="175"/>
        <end position="195"/>
    </location>
</feature>
<evidence type="ECO:0000256" key="1">
    <source>
        <dbReference type="ARBA" id="ARBA00022737"/>
    </source>
</evidence>
<dbReference type="InterPro" id="IPR000504">
    <property type="entry name" value="RRM_dom"/>
</dbReference>
<evidence type="ECO:0000256" key="3">
    <source>
        <dbReference type="PROSITE-ProRule" id="PRU00176"/>
    </source>
</evidence>
<dbReference type="PANTHER" id="PTHR24012">
    <property type="entry name" value="RNA BINDING PROTEIN"/>
    <property type="match status" value="1"/>
</dbReference>
<feature type="region of interest" description="Disordered" evidence="4">
    <location>
        <begin position="938"/>
        <end position="1084"/>
    </location>
</feature>